<protein>
    <submittedName>
        <fullName evidence="1">Uncharacterized protein</fullName>
    </submittedName>
</protein>
<gene>
    <name evidence="1" type="ORF">CKQ54_19240</name>
</gene>
<dbReference type="EMBL" id="NSDJ01000001">
    <property type="protein sequence ID" value="RKF70379.1"/>
    <property type="molecule type" value="Genomic_DNA"/>
</dbReference>
<organism evidence="1 2">
    <name type="scientific">Rahnella variigena</name>
    <dbReference type="NCBI Taxonomy" id="574964"/>
    <lineage>
        <taxon>Bacteria</taxon>
        <taxon>Pseudomonadati</taxon>
        <taxon>Pseudomonadota</taxon>
        <taxon>Gammaproteobacteria</taxon>
        <taxon>Enterobacterales</taxon>
        <taxon>Yersiniaceae</taxon>
        <taxon>Rahnella</taxon>
    </lineage>
</organism>
<keyword evidence="2" id="KW-1185">Reference proteome</keyword>
<dbReference type="GeneID" id="302710944"/>
<proteinExistence type="predicted"/>
<comment type="caution">
    <text evidence="1">The sequence shown here is derived from an EMBL/GenBank/DDBJ whole genome shotgun (WGS) entry which is preliminary data.</text>
</comment>
<name>A0ABX9Q0A9_9GAMM</name>
<evidence type="ECO:0000313" key="1">
    <source>
        <dbReference type="EMBL" id="RKF70379.1"/>
    </source>
</evidence>
<dbReference type="RefSeq" id="WP_120161577.1">
    <property type="nucleotide sequence ID" value="NZ_JBLYPM010000003.1"/>
</dbReference>
<accession>A0ABX9Q0A9</accession>
<dbReference type="Proteomes" id="UP000284853">
    <property type="component" value="Unassembled WGS sequence"/>
</dbReference>
<evidence type="ECO:0000313" key="2">
    <source>
        <dbReference type="Proteomes" id="UP000284853"/>
    </source>
</evidence>
<sequence length="175" mass="20254">MDYYQVINFSHQADLSFYDIQFTLPCEEIKVFRVLFLHFSCASTDTFQRMAEITGESGKDRHGHIVTFYDTAWDDIPADKRNGKSVFDKLFPQKLLSRANYLRFFDGLSAVIGNYICDVKPEIIFFNAYTSSHQKAYDRLVFRSKSELVLSTHSDGGGYYVIKTKYYKTPNTKGL</sequence>
<reference evidence="1 2" key="1">
    <citation type="submission" date="2017-08" db="EMBL/GenBank/DDBJ databases">
        <title>Comparative genomics of bacteria isolated from necrotic lesions of AOD affected trees.</title>
        <authorList>
            <person name="Doonan J."/>
            <person name="Denman S."/>
            <person name="Mcdonald J.E."/>
        </authorList>
    </citation>
    <scope>NUCLEOTIDE SEQUENCE [LARGE SCALE GENOMIC DNA]</scope>
    <source>
        <strain evidence="1 2">CIP 105588</strain>
    </source>
</reference>